<evidence type="ECO:0000259" key="1">
    <source>
        <dbReference type="PROSITE" id="PS50883"/>
    </source>
</evidence>
<comment type="caution">
    <text evidence="2">The sequence shown here is derived from an EMBL/GenBank/DDBJ whole genome shotgun (WGS) entry which is preliminary data.</text>
</comment>
<dbReference type="SUPFAM" id="SSF141868">
    <property type="entry name" value="EAL domain-like"/>
    <property type="match status" value="1"/>
</dbReference>
<organism evidence="2 3">
    <name type="scientific">Sphingomonas trueperi</name>
    <dbReference type="NCBI Taxonomy" id="53317"/>
    <lineage>
        <taxon>Bacteria</taxon>
        <taxon>Pseudomonadati</taxon>
        <taxon>Pseudomonadota</taxon>
        <taxon>Alphaproteobacteria</taxon>
        <taxon>Sphingomonadales</taxon>
        <taxon>Sphingomonadaceae</taxon>
        <taxon>Sphingomonas</taxon>
    </lineage>
</organism>
<dbReference type="InterPro" id="IPR001633">
    <property type="entry name" value="EAL_dom"/>
</dbReference>
<feature type="domain" description="EAL" evidence="1">
    <location>
        <begin position="3"/>
        <end position="251"/>
    </location>
</feature>
<dbReference type="InterPro" id="IPR035919">
    <property type="entry name" value="EAL_sf"/>
</dbReference>
<reference evidence="2 3" key="1">
    <citation type="submission" date="2020-03" db="EMBL/GenBank/DDBJ databases">
        <title>Genomic Encyclopedia of Type Strains, Phase IV (KMG-IV): sequencing the most valuable type-strain genomes for metagenomic binning, comparative biology and taxonomic classification.</title>
        <authorList>
            <person name="Goeker M."/>
        </authorList>
    </citation>
    <scope>NUCLEOTIDE SEQUENCE [LARGE SCALE GENOMIC DNA]</scope>
    <source>
        <strain evidence="2 3">DSM 7225</strain>
    </source>
</reference>
<dbReference type="InterPro" id="IPR050706">
    <property type="entry name" value="Cyclic-di-GMP_PDE-like"/>
</dbReference>
<dbReference type="Proteomes" id="UP000531251">
    <property type="component" value="Unassembled WGS sequence"/>
</dbReference>
<dbReference type="RefSeq" id="WP_125977192.1">
    <property type="nucleotide sequence ID" value="NZ_BAAADY010000003.1"/>
</dbReference>
<dbReference type="Pfam" id="PF00563">
    <property type="entry name" value="EAL"/>
    <property type="match status" value="1"/>
</dbReference>
<gene>
    <name evidence="2" type="ORF">GGR89_002603</name>
</gene>
<dbReference type="EMBL" id="JAATJB010000007">
    <property type="protein sequence ID" value="NJB98272.1"/>
    <property type="molecule type" value="Genomic_DNA"/>
</dbReference>
<proteinExistence type="predicted"/>
<dbReference type="SMART" id="SM00052">
    <property type="entry name" value="EAL"/>
    <property type="match status" value="1"/>
</dbReference>
<dbReference type="PANTHER" id="PTHR33121">
    <property type="entry name" value="CYCLIC DI-GMP PHOSPHODIESTERASE PDEF"/>
    <property type="match status" value="1"/>
</dbReference>
<dbReference type="PANTHER" id="PTHR33121:SF15">
    <property type="entry name" value="BLUE LIGHT- AND TEMPERATURE-REGULATED ANTIREPRESSOR BLUF"/>
    <property type="match status" value="1"/>
</dbReference>
<sequence length="253" mass="28037">MLDQIAPAPLQEALRRDWFAMAFQPVVNTSTLIVTAYEATFRGPDGESPAAFVETLAEDKRPTFDLRCRVAAIEQAMALGITERHTRLAIKVMPRYITDPVADADRMLRIVRRLGFPARELVFEFSDRDDLESDKMLGLMKAYRKLGFLIAFDDFGAGDMGLDLLSAFTPDTLKLAPELVHSLCSSWAKRIVVERVAEIAKKSRIRLIAEGVSTRAEHDRLRSLEVTLMQGDLIAPAQVGALPAPALRLNAAA</sequence>
<evidence type="ECO:0000313" key="2">
    <source>
        <dbReference type="EMBL" id="NJB98272.1"/>
    </source>
</evidence>
<dbReference type="GO" id="GO:0071111">
    <property type="term" value="F:cyclic-guanylate-specific phosphodiesterase activity"/>
    <property type="evidence" value="ECO:0007669"/>
    <property type="project" value="InterPro"/>
</dbReference>
<keyword evidence="3" id="KW-1185">Reference proteome</keyword>
<protein>
    <submittedName>
        <fullName evidence="2">EAL domain-containing protein (Putative c-di-GMP-specific phosphodiesterase class I)</fullName>
    </submittedName>
</protein>
<dbReference type="CDD" id="cd01948">
    <property type="entry name" value="EAL"/>
    <property type="match status" value="1"/>
</dbReference>
<dbReference type="PROSITE" id="PS50883">
    <property type="entry name" value="EAL"/>
    <property type="match status" value="1"/>
</dbReference>
<name>A0A7X5XZI3_9SPHN</name>
<dbReference type="Gene3D" id="3.20.20.450">
    <property type="entry name" value="EAL domain"/>
    <property type="match status" value="1"/>
</dbReference>
<accession>A0A7X5XZI3</accession>
<evidence type="ECO:0000313" key="3">
    <source>
        <dbReference type="Proteomes" id="UP000531251"/>
    </source>
</evidence>
<dbReference type="AlphaFoldDB" id="A0A7X5XZI3"/>